<gene>
    <name evidence="1" type="ordered locus">PERMA_1764</name>
</gene>
<sequence>MAKPRIKHYLINERTDDPGIVIEIESLGEYILFDVGNIRRLDRHLLRKITKVFITHTHMDHFIGFDHLLRNKLGKPHTVDIFGISPIADNLYCKLQGYTWNLVEYEPQLVFNLKQWNEGRFEYYSYDIKKKFAKDFIKEEKAENDIIYEDQNYRVRFAVLDHKINVLGYSFEYKEKLYLKKEKIKELPLKGKEIGDFKRFLEDEKNRGKNFQIAGKEYSYEYLKDQFSYTLPGYKISYVTDVIYSEENRKKIVQLVKNSDILYCEAVFLPEDKEQASKVFHLTADQTGKIAKEAEVKKLVVFHFSRRYGKNSYRIIEEAKKIFPETY</sequence>
<proteinExistence type="predicted"/>
<evidence type="ECO:0000313" key="1">
    <source>
        <dbReference type="EMBL" id="ACO04618.1"/>
    </source>
</evidence>
<dbReference type="GO" id="GO:0042781">
    <property type="term" value="F:3'-tRNA processing endoribonuclease activity"/>
    <property type="evidence" value="ECO:0007669"/>
    <property type="project" value="UniProtKB-EC"/>
</dbReference>
<accession>C0QS83</accession>
<keyword evidence="2" id="KW-1185">Reference proteome</keyword>
<dbReference type="HOGENOM" id="CLU_823444_0_0_0"/>
<dbReference type="Proteomes" id="UP000001366">
    <property type="component" value="Chromosome"/>
</dbReference>
<dbReference type="PANTHER" id="PTHR46018:SF2">
    <property type="entry name" value="ZINC PHOSPHODIESTERASE ELAC PROTEIN 1"/>
    <property type="match status" value="1"/>
</dbReference>
<organism evidence="1 2">
    <name type="scientific">Persephonella marina (strain DSM 14350 / EX-H1)</name>
    <dbReference type="NCBI Taxonomy" id="123214"/>
    <lineage>
        <taxon>Bacteria</taxon>
        <taxon>Pseudomonadati</taxon>
        <taxon>Aquificota</taxon>
        <taxon>Aquificia</taxon>
        <taxon>Aquificales</taxon>
        <taxon>Hydrogenothermaceae</taxon>
        <taxon>Persephonella</taxon>
    </lineage>
</organism>
<dbReference type="PaxDb" id="123214-PERMA_1764"/>
<dbReference type="InterPro" id="IPR036866">
    <property type="entry name" value="RibonucZ/Hydroxyglut_hydro"/>
</dbReference>
<keyword evidence="1" id="KW-0540">Nuclease</keyword>
<keyword evidence="1" id="KW-0378">Hydrolase</keyword>
<keyword evidence="1" id="KW-0255">Endonuclease</keyword>
<dbReference type="KEGG" id="pmx:PERMA_1764"/>
<dbReference type="PANTHER" id="PTHR46018">
    <property type="entry name" value="ZINC PHOSPHODIESTERASE ELAC PROTEIN 1"/>
    <property type="match status" value="1"/>
</dbReference>
<name>C0QS83_PERMH</name>
<dbReference type="eggNOG" id="COG1234">
    <property type="taxonomic scope" value="Bacteria"/>
</dbReference>
<dbReference type="STRING" id="123214.PERMA_1764"/>
<dbReference type="AlphaFoldDB" id="C0QS83"/>
<dbReference type="OrthoDB" id="9800940at2"/>
<dbReference type="SUPFAM" id="SSF56281">
    <property type="entry name" value="Metallo-hydrolase/oxidoreductase"/>
    <property type="match status" value="1"/>
</dbReference>
<protein>
    <submittedName>
        <fullName evidence="1">Ribonuclease Z (RNase Z) (TRNase Z) (TRNA 3endonuclease)</fullName>
        <ecNumber evidence="1">3.1.26.11</ecNumber>
    </submittedName>
</protein>
<evidence type="ECO:0000313" key="2">
    <source>
        <dbReference type="Proteomes" id="UP000001366"/>
    </source>
</evidence>
<dbReference type="RefSeq" id="WP_012676855.1">
    <property type="nucleotide sequence ID" value="NC_012440.1"/>
</dbReference>
<reference evidence="1 2" key="1">
    <citation type="journal article" date="2009" name="J. Bacteriol.">
        <title>Complete and draft genome sequences of six members of the Aquificales.</title>
        <authorList>
            <person name="Reysenbach A.L."/>
            <person name="Hamamura N."/>
            <person name="Podar M."/>
            <person name="Griffiths E."/>
            <person name="Ferreira S."/>
            <person name="Hochstein R."/>
            <person name="Heidelberg J."/>
            <person name="Johnson J."/>
            <person name="Mead D."/>
            <person name="Pohorille A."/>
            <person name="Sarmiento M."/>
            <person name="Schweighofer K."/>
            <person name="Seshadri R."/>
            <person name="Voytek M.A."/>
        </authorList>
    </citation>
    <scope>NUCLEOTIDE SEQUENCE [LARGE SCALE GENOMIC DNA]</scope>
    <source>
        <strain evidence="2">DSM 14350 / EX-H1</strain>
    </source>
</reference>
<dbReference type="EMBL" id="CP001230">
    <property type="protein sequence ID" value="ACO04618.1"/>
    <property type="molecule type" value="Genomic_DNA"/>
</dbReference>
<dbReference type="EC" id="3.1.26.11" evidence="1"/>
<dbReference type="Gene3D" id="3.60.15.10">
    <property type="entry name" value="Ribonuclease Z/Hydroxyacylglutathione hydrolase-like"/>
    <property type="match status" value="1"/>
</dbReference>